<evidence type="ECO:0000313" key="2">
    <source>
        <dbReference type="EMBL" id="JAC51409.1"/>
    </source>
</evidence>
<sequence>MENENMETDSAEDYMLESDLVHNYNDEDSFAENANVENDNLENDNMEADNAEDSFAISELNESVNDENYLADAEINDQSDLDDNDPTADCLKRKMYSLQKKQNLKKERETRSARLAYVSHRIHFSLRELFNARQFIKQAEESIRAQGGENLIAMERAREIYWNPRRVVTEEAINAGLAVTKDVDTKAAAEFDAEMHPPRYPDDSDSRDS</sequence>
<accession>A0A034W9M4</accession>
<organism evidence="2">
    <name type="scientific">Bactrocera dorsalis</name>
    <name type="common">Oriental fruit fly</name>
    <name type="synonym">Dacus dorsalis</name>
    <dbReference type="NCBI Taxonomy" id="27457"/>
    <lineage>
        <taxon>Eukaryota</taxon>
        <taxon>Metazoa</taxon>
        <taxon>Ecdysozoa</taxon>
        <taxon>Arthropoda</taxon>
        <taxon>Hexapoda</taxon>
        <taxon>Insecta</taxon>
        <taxon>Pterygota</taxon>
        <taxon>Neoptera</taxon>
        <taxon>Endopterygota</taxon>
        <taxon>Diptera</taxon>
        <taxon>Brachycera</taxon>
        <taxon>Muscomorpha</taxon>
        <taxon>Tephritoidea</taxon>
        <taxon>Tephritidae</taxon>
        <taxon>Bactrocera</taxon>
        <taxon>Bactrocera</taxon>
    </lineage>
</organism>
<dbReference type="EMBL" id="GAKP01007543">
    <property type="protein sequence ID" value="JAC51409.1"/>
    <property type="molecule type" value="Transcribed_RNA"/>
</dbReference>
<protein>
    <submittedName>
        <fullName evidence="2">Uncharacterized protein</fullName>
    </submittedName>
</protein>
<feature type="compositionally biased region" description="Acidic residues" evidence="1">
    <location>
        <begin position="1"/>
        <end position="16"/>
    </location>
</feature>
<feature type="region of interest" description="Disordered" evidence="1">
    <location>
        <begin position="1"/>
        <end position="45"/>
    </location>
</feature>
<proteinExistence type="predicted"/>
<evidence type="ECO:0000256" key="1">
    <source>
        <dbReference type="SAM" id="MobiDB-lite"/>
    </source>
</evidence>
<dbReference type="EMBL" id="GAKP01007544">
    <property type="protein sequence ID" value="JAC51408.1"/>
    <property type="molecule type" value="Transcribed_RNA"/>
</dbReference>
<feature type="region of interest" description="Disordered" evidence="1">
    <location>
        <begin position="188"/>
        <end position="209"/>
    </location>
</feature>
<name>A0A034W9M4_BACDO</name>
<dbReference type="AlphaFoldDB" id="A0A034W9M4"/>
<reference evidence="2" key="1">
    <citation type="journal article" date="2014" name="BMC Genomics">
        <title>Characterizing the developmental transcriptome of the oriental fruit fly, Bactrocera dorsalis (Diptera: Tephritidae) through comparative genomic analysis with Drosophila melanogaster utilizing modENCODE datasets.</title>
        <authorList>
            <person name="Geib S.M."/>
            <person name="Calla B."/>
            <person name="Hall B."/>
            <person name="Hou S."/>
            <person name="Manoukis N.C."/>
        </authorList>
    </citation>
    <scope>NUCLEOTIDE SEQUENCE</scope>
    <source>
        <strain evidence="2">Punador</strain>
    </source>
</reference>
<dbReference type="OrthoDB" id="10616514at2759"/>